<proteinExistence type="predicted"/>
<organism evidence="2 3">
    <name type="scientific">Veillonella criceti</name>
    <dbReference type="NCBI Taxonomy" id="103891"/>
    <lineage>
        <taxon>Bacteria</taxon>
        <taxon>Bacillati</taxon>
        <taxon>Bacillota</taxon>
        <taxon>Negativicutes</taxon>
        <taxon>Veillonellales</taxon>
        <taxon>Veillonellaceae</taxon>
        <taxon>Veillonella</taxon>
    </lineage>
</organism>
<gene>
    <name evidence="2" type="ORF">NCTC12020_01323</name>
</gene>
<name>A0A380NL54_9FIRM</name>
<dbReference type="Proteomes" id="UP000255367">
    <property type="component" value="Unassembled WGS sequence"/>
</dbReference>
<dbReference type="EMBL" id="UHIO01000001">
    <property type="protein sequence ID" value="SUP43760.1"/>
    <property type="molecule type" value="Genomic_DNA"/>
</dbReference>
<dbReference type="AlphaFoldDB" id="A0A380NL54"/>
<protein>
    <submittedName>
        <fullName evidence="2">Uncharacterized protein</fullName>
    </submittedName>
</protein>
<keyword evidence="3" id="KW-1185">Reference proteome</keyword>
<feature type="chain" id="PRO_5016971496" evidence="1">
    <location>
        <begin position="28"/>
        <end position="209"/>
    </location>
</feature>
<reference evidence="2 3" key="1">
    <citation type="submission" date="2018-06" db="EMBL/GenBank/DDBJ databases">
        <authorList>
            <consortium name="Pathogen Informatics"/>
            <person name="Doyle S."/>
        </authorList>
    </citation>
    <scope>NUCLEOTIDE SEQUENCE [LARGE SCALE GENOMIC DNA]</scope>
    <source>
        <strain evidence="2 3">NCTC12020</strain>
    </source>
</reference>
<evidence type="ECO:0000256" key="1">
    <source>
        <dbReference type="SAM" id="SignalP"/>
    </source>
</evidence>
<feature type="signal peptide" evidence="1">
    <location>
        <begin position="1"/>
        <end position="27"/>
    </location>
</feature>
<sequence>MKYFNKFKWIPLLSFVCFLSFTSLSFAQITYQGNYSLRYPVYKFMEPEPNTIKTNDGKITAELTEHVFSLYINKKIAQIIPLENFNSGQALISAFHDDKANRNFYSVTIINFGAKMPNPTYLFTSYPKSPSSELLTLIDTKDYYNPFSQDSAPSSSYFAITPDNPNVLILEHVKNNYKMQYRYALTWHEKDFKFTYEDLGYMHEDRNDY</sequence>
<evidence type="ECO:0000313" key="2">
    <source>
        <dbReference type="EMBL" id="SUP43760.1"/>
    </source>
</evidence>
<keyword evidence="1" id="KW-0732">Signal</keyword>
<evidence type="ECO:0000313" key="3">
    <source>
        <dbReference type="Proteomes" id="UP000255367"/>
    </source>
</evidence>
<accession>A0A380NL54</accession>